<dbReference type="PROSITE" id="PS50994">
    <property type="entry name" value="INTEGRASE"/>
    <property type="match status" value="1"/>
</dbReference>
<dbReference type="AlphaFoldDB" id="T1IK68"/>
<keyword evidence="13" id="KW-0808">Transferase</keyword>
<organism evidence="20 21">
    <name type="scientific">Strigamia maritima</name>
    <name type="common">European centipede</name>
    <name type="synonym">Geophilus maritimus</name>
    <dbReference type="NCBI Taxonomy" id="126957"/>
    <lineage>
        <taxon>Eukaryota</taxon>
        <taxon>Metazoa</taxon>
        <taxon>Ecdysozoa</taxon>
        <taxon>Arthropoda</taxon>
        <taxon>Myriapoda</taxon>
        <taxon>Chilopoda</taxon>
        <taxon>Pleurostigmophora</taxon>
        <taxon>Geophilomorpha</taxon>
        <taxon>Linotaeniidae</taxon>
        <taxon>Strigamia</taxon>
    </lineage>
</organism>
<feature type="region of interest" description="Disordered" evidence="17">
    <location>
        <begin position="468"/>
        <end position="513"/>
    </location>
</feature>
<keyword evidence="16" id="KW-0863">Zinc-finger</keyword>
<feature type="compositionally biased region" description="Basic residues" evidence="17">
    <location>
        <begin position="72"/>
        <end position="81"/>
    </location>
</feature>
<dbReference type="PANTHER" id="PTHR42648:SF11">
    <property type="entry name" value="TRANSPOSON TY4-P GAG-POL POLYPROTEIN"/>
    <property type="match status" value="1"/>
</dbReference>
<evidence type="ECO:0000313" key="20">
    <source>
        <dbReference type="EnsemblMetazoa" id="SMAR001304-PA"/>
    </source>
</evidence>
<feature type="region of interest" description="Disordered" evidence="17">
    <location>
        <begin position="49"/>
        <end position="111"/>
    </location>
</feature>
<evidence type="ECO:0000256" key="2">
    <source>
        <dbReference type="ARBA" id="ARBA00022612"/>
    </source>
</evidence>
<evidence type="ECO:0000259" key="19">
    <source>
        <dbReference type="PROSITE" id="PS50994"/>
    </source>
</evidence>
<keyword evidence="4" id="KW-0540">Nuclease</keyword>
<evidence type="ECO:0000256" key="12">
    <source>
        <dbReference type="ARBA" id="ARBA00022918"/>
    </source>
</evidence>
<dbReference type="eggNOG" id="KOG0017">
    <property type="taxonomic scope" value="Eukaryota"/>
</dbReference>
<feature type="domain" description="Integrase catalytic" evidence="19">
    <location>
        <begin position="291"/>
        <end position="388"/>
    </location>
</feature>
<keyword evidence="8" id="KW-0378">Hydrolase</keyword>
<dbReference type="GO" id="GO:0003964">
    <property type="term" value="F:RNA-directed DNA polymerase activity"/>
    <property type="evidence" value="ECO:0007669"/>
    <property type="project" value="UniProtKB-KW"/>
</dbReference>
<evidence type="ECO:0000256" key="5">
    <source>
        <dbReference type="ARBA" id="ARBA00022723"/>
    </source>
</evidence>
<dbReference type="PhylomeDB" id="T1IK68"/>
<evidence type="ECO:0000256" key="9">
    <source>
        <dbReference type="ARBA" id="ARBA00022840"/>
    </source>
</evidence>
<evidence type="ECO:0000256" key="16">
    <source>
        <dbReference type="PROSITE-ProRule" id="PRU00047"/>
    </source>
</evidence>
<dbReference type="GO" id="GO:0006508">
    <property type="term" value="P:proteolysis"/>
    <property type="evidence" value="ECO:0007669"/>
    <property type="project" value="UniProtKB-KW"/>
</dbReference>
<keyword evidence="14" id="KW-0917">Virion maturation</keyword>
<evidence type="ECO:0000256" key="6">
    <source>
        <dbReference type="ARBA" id="ARBA00022741"/>
    </source>
</evidence>
<evidence type="ECO:0000256" key="1">
    <source>
        <dbReference type="ARBA" id="ARBA00002180"/>
    </source>
</evidence>
<evidence type="ECO:0000256" key="8">
    <source>
        <dbReference type="ARBA" id="ARBA00022801"/>
    </source>
</evidence>
<keyword evidence="15" id="KW-0233">DNA recombination</keyword>
<keyword evidence="12" id="KW-0695">RNA-directed DNA polymerase</keyword>
<dbReference type="GO" id="GO:0003677">
    <property type="term" value="F:DNA binding"/>
    <property type="evidence" value="ECO:0007669"/>
    <property type="project" value="InterPro"/>
</dbReference>
<dbReference type="Gene3D" id="4.10.60.10">
    <property type="entry name" value="Zinc finger, CCHC-type"/>
    <property type="match status" value="1"/>
</dbReference>
<dbReference type="HOGENOM" id="CLU_001650_11_6_1"/>
<dbReference type="GO" id="GO:0003887">
    <property type="term" value="F:DNA-directed DNA polymerase activity"/>
    <property type="evidence" value="ECO:0007669"/>
    <property type="project" value="UniProtKB-KW"/>
</dbReference>
<keyword evidence="9" id="KW-0067">ATP-binding</keyword>
<dbReference type="STRING" id="126957.T1IK68"/>
<dbReference type="EnsemblMetazoa" id="SMAR001304-RA">
    <property type="protein sequence ID" value="SMAR001304-PA"/>
    <property type="gene ID" value="SMAR001304"/>
</dbReference>
<dbReference type="GO" id="GO:0006310">
    <property type="term" value="P:DNA recombination"/>
    <property type="evidence" value="ECO:0007669"/>
    <property type="project" value="UniProtKB-KW"/>
</dbReference>
<name>T1IK68_STRMM</name>
<dbReference type="InterPro" id="IPR054722">
    <property type="entry name" value="PolX-like_BBD"/>
</dbReference>
<evidence type="ECO:0000256" key="13">
    <source>
        <dbReference type="ARBA" id="ARBA00022932"/>
    </source>
</evidence>
<keyword evidence="7" id="KW-0255">Endonuclease</keyword>
<dbReference type="PROSITE" id="PS50158">
    <property type="entry name" value="ZF_CCHC"/>
    <property type="match status" value="1"/>
</dbReference>
<dbReference type="PANTHER" id="PTHR42648">
    <property type="entry name" value="TRANSPOSASE, PUTATIVE-RELATED"/>
    <property type="match status" value="1"/>
</dbReference>
<feature type="compositionally biased region" description="Polar residues" evidence="17">
    <location>
        <begin position="52"/>
        <end position="68"/>
    </location>
</feature>
<feature type="compositionally biased region" description="Acidic residues" evidence="17">
    <location>
        <begin position="479"/>
        <end position="490"/>
    </location>
</feature>
<keyword evidence="3" id="KW-0645">Protease</keyword>
<evidence type="ECO:0000256" key="3">
    <source>
        <dbReference type="ARBA" id="ARBA00022670"/>
    </source>
</evidence>
<keyword evidence="16" id="KW-0862">Zinc</keyword>
<dbReference type="SUPFAM" id="SSF53098">
    <property type="entry name" value="Ribonuclease H-like"/>
    <property type="match status" value="1"/>
</dbReference>
<keyword evidence="13" id="KW-0548">Nucleotidyltransferase</keyword>
<evidence type="ECO:0000256" key="14">
    <source>
        <dbReference type="ARBA" id="ARBA00023113"/>
    </source>
</evidence>
<dbReference type="Pfam" id="PF00098">
    <property type="entry name" value="zf-CCHC"/>
    <property type="match status" value="1"/>
</dbReference>
<evidence type="ECO:0000256" key="7">
    <source>
        <dbReference type="ARBA" id="ARBA00022759"/>
    </source>
</evidence>
<keyword evidence="21" id="KW-1185">Reference proteome</keyword>
<dbReference type="GO" id="GO:0008233">
    <property type="term" value="F:peptidase activity"/>
    <property type="evidence" value="ECO:0007669"/>
    <property type="project" value="UniProtKB-KW"/>
</dbReference>
<evidence type="ECO:0000256" key="10">
    <source>
        <dbReference type="ARBA" id="ARBA00022842"/>
    </source>
</evidence>
<keyword evidence="10" id="KW-0460">Magnesium</keyword>
<dbReference type="Gene3D" id="3.30.420.10">
    <property type="entry name" value="Ribonuclease H-like superfamily/Ribonuclease H"/>
    <property type="match status" value="1"/>
</dbReference>
<keyword evidence="5" id="KW-0479">Metal-binding</keyword>
<protein>
    <recommendedName>
        <fullName evidence="22">Endonuclease</fullName>
    </recommendedName>
</protein>
<dbReference type="InterPro" id="IPR012337">
    <property type="entry name" value="RNaseH-like_sf"/>
</dbReference>
<accession>T1IK68</accession>
<dbReference type="GO" id="GO:0004519">
    <property type="term" value="F:endonuclease activity"/>
    <property type="evidence" value="ECO:0007669"/>
    <property type="project" value="UniProtKB-KW"/>
</dbReference>
<dbReference type="SMART" id="SM00343">
    <property type="entry name" value="ZnF_C2HC"/>
    <property type="match status" value="1"/>
</dbReference>
<dbReference type="Gene3D" id="3.30.890.10">
    <property type="entry name" value="Methyl-cpg-binding Protein 2, Chain A"/>
    <property type="match status" value="1"/>
</dbReference>
<dbReference type="InterPro" id="IPR036397">
    <property type="entry name" value="RNaseH_sf"/>
</dbReference>
<evidence type="ECO:0000256" key="11">
    <source>
        <dbReference type="ARBA" id="ARBA00022908"/>
    </source>
</evidence>
<feature type="compositionally biased region" description="Acidic residues" evidence="17">
    <location>
        <begin position="500"/>
        <end position="512"/>
    </location>
</feature>
<dbReference type="GO" id="GO:0008270">
    <property type="term" value="F:zinc ion binding"/>
    <property type="evidence" value="ECO:0007669"/>
    <property type="project" value="UniProtKB-KW"/>
</dbReference>
<dbReference type="GO" id="GO:0015074">
    <property type="term" value="P:DNA integration"/>
    <property type="evidence" value="ECO:0007669"/>
    <property type="project" value="UniProtKB-KW"/>
</dbReference>
<proteinExistence type="predicted"/>
<dbReference type="InterPro" id="IPR057670">
    <property type="entry name" value="SH3_retrovirus"/>
</dbReference>
<evidence type="ECO:0000259" key="18">
    <source>
        <dbReference type="PROSITE" id="PS50158"/>
    </source>
</evidence>
<evidence type="ECO:0000256" key="17">
    <source>
        <dbReference type="SAM" id="MobiDB-lite"/>
    </source>
</evidence>
<dbReference type="InterPro" id="IPR016177">
    <property type="entry name" value="DNA-bd_dom_sf"/>
</dbReference>
<dbReference type="InterPro" id="IPR001878">
    <property type="entry name" value="Znf_CCHC"/>
</dbReference>
<keyword evidence="2" id="KW-1188">Viral release from host cell</keyword>
<keyword evidence="13" id="KW-0239">DNA-directed DNA polymerase</keyword>
<dbReference type="Pfam" id="PF25597">
    <property type="entry name" value="SH3_retrovirus"/>
    <property type="match status" value="1"/>
</dbReference>
<dbReference type="EMBL" id="AFFK01015078">
    <property type="status" value="NOT_ANNOTATED_CDS"/>
    <property type="molecule type" value="Genomic_DNA"/>
</dbReference>
<dbReference type="SUPFAM" id="SSF57756">
    <property type="entry name" value="Retrovirus zinc finger-like domains"/>
    <property type="match status" value="1"/>
</dbReference>
<dbReference type="SUPFAM" id="SSF54171">
    <property type="entry name" value="DNA-binding domain"/>
    <property type="match status" value="1"/>
</dbReference>
<evidence type="ECO:0000256" key="4">
    <source>
        <dbReference type="ARBA" id="ARBA00022722"/>
    </source>
</evidence>
<evidence type="ECO:0008006" key="22">
    <source>
        <dbReference type="Google" id="ProtNLM"/>
    </source>
</evidence>
<dbReference type="GO" id="GO:0005524">
    <property type="term" value="F:ATP binding"/>
    <property type="evidence" value="ECO:0007669"/>
    <property type="project" value="UniProtKB-KW"/>
</dbReference>
<feature type="compositionally biased region" description="Low complexity" evidence="17">
    <location>
        <begin position="83"/>
        <end position="107"/>
    </location>
</feature>
<comment type="function">
    <text evidence="1">The aspartyl protease (PR) mediates the proteolytic cleavages of the Gag and Gag-Pol polyproteins after assembly of the VLP.</text>
</comment>
<dbReference type="Pfam" id="PF22936">
    <property type="entry name" value="Pol_BBD"/>
    <property type="match status" value="1"/>
</dbReference>
<sequence>MKTYLLIARCGKQYDQLRLIIDQWSDDEFKWEKVSNALLAEENHHRYAAKAQEQSSANNEKVLATTSIGRGKNNKFQRGRGARTGQRAQQGVQSAQQPSQLPRSQQSSERKPSYVVTCYNCQGQGHIARDCPSPRKPKPARTESGSVSTSVGVCLQFKIWCWPQLIPMMGAELGEGFSSIQGIGDIRLNVQAADGRECTVTLKSACYAPNFRRNLISIAKLDKGNVRFTEEKGVLKFFDDKPEDCFMYGKLADSHSLYKLVGQTLFAAPDKQTIGKNFHKRVECQTGKRVKAIRTDKVGEFVSREFEDYLNSQGIEIQRTNPGSPEMNSMAQRINRTIHDGVRTVLDDTQLSEDLWAKLALTVVHLKNRFPHSSIGNQIPYVLFRGRKLVVTYLKVPGSIAYVHIPAHKRPTKHSPRAWKGVMLGYAMSTRGYRIWDLDTNVVIETKHVKIIEKLNWQDFENINDDGTLMTSDKNVKIDDDENDEPDDILYDILSTTDDGSSDSDGDGDEEVAQQHQMLPTPVKPTKFQASGSGAQSVSQAPLKPLSIVDSPLAPHISTRRRATVKTKIKSPKPLRERVVTTYSVPNMIGWTKEVITRQKGVTKGDVDTYFYDASGKGPMRSYADIEKSCKKLNVPFSKENFQFEPRKRNEPNVSTARTQIFLVLSPNHGGELLISILSRI</sequence>
<keyword evidence="6" id="KW-0547">Nucleotide-binding</keyword>
<feature type="domain" description="CCHC-type" evidence="18">
    <location>
        <begin position="118"/>
        <end position="133"/>
    </location>
</feature>
<dbReference type="InterPro" id="IPR039537">
    <property type="entry name" value="Retrotran_Ty1/copia-like"/>
</dbReference>
<dbReference type="InterPro" id="IPR001584">
    <property type="entry name" value="Integrase_cat-core"/>
</dbReference>
<evidence type="ECO:0000256" key="15">
    <source>
        <dbReference type="ARBA" id="ARBA00023172"/>
    </source>
</evidence>
<reference evidence="20" key="2">
    <citation type="submission" date="2015-02" db="UniProtKB">
        <authorList>
            <consortium name="EnsemblMetazoa"/>
        </authorList>
    </citation>
    <scope>IDENTIFICATION</scope>
</reference>
<reference evidence="21" key="1">
    <citation type="submission" date="2011-05" db="EMBL/GenBank/DDBJ databases">
        <authorList>
            <person name="Richards S.R."/>
            <person name="Qu J."/>
            <person name="Jiang H."/>
            <person name="Jhangiani S.N."/>
            <person name="Agravi P."/>
            <person name="Goodspeed R."/>
            <person name="Gross S."/>
            <person name="Mandapat C."/>
            <person name="Jackson L."/>
            <person name="Mathew T."/>
            <person name="Pu L."/>
            <person name="Thornton R."/>
            <person name="Saada N."/>
            <person name="Wilczek-Boney K.B."/>
            <person name="Lee S."/>
            <person name="Kovar C."/>
            <person name="Wu Y."/>
            <person name="Scherer S.E."/>
            <person name="Worley K.C."/>
            <person name="Muzny D.M."/>
            <person name="Gibbs R."/>
        </authorList>
    </citation>
    <scope>NUCLEOTIDE SEQUENCE</scope>
    <source>
        <strain evidence="21">Brora</strain>
    </source>
</reference>
<evidence type="ECO:0000313" key="21">
    <source>
        <dbReference type="Proteomes" id="UP000014500"/>
    </source>
</evidence>
<dbReference type="InterPro" id="IPR036875">
    <property type="entry name" value="Znf_CCHC_sf"/>
</dbReference>
<dbReference type="Proteomes" id="UP000014500">
    <property type="component" value="Unassembled WGS sequence"/>
</dbReference>
<keyword evidence="11" id="KW-0229">DNA integration</keyword>